<keyword evidence="2" id="KW-1185">Reference proteome</keyword>
<proteinExistence type="predicted"/>
<sequence>MNDILQRLAGDWLGEEAIAATRWGPGGRAVGRIAARLALGGRALVQDYREERDGRPALQAHAVFVAGDDGGYGLYWFDSYGFVPHEPAAGRWDGRSLVFVRRSPRGQTRHVYTPLGEDRLGLTLESSFDGGASWEPVLQAEYRRVRD</sequence>
<dbReference type="AlphaFoldDB" id="A0A316IZJ7"/>
<dbReference type="RefSeq" id="WP_109721755.1">
    <property type="nucleotide sequence ID" value="NZ_MSZV01000017.1"/>
</dbReference>
<evidence type="ECO:0000313" key="2">
    <source>
        <dbReference type="Proteomes" id="UP000245812"/>
    </source>
</evidence>
<organism evidence="1 2">
    <name type="scientific">Fulvimonas soli</name>
    <dbReference type="NCBI Taxonomy" id="155197"/>
    <lineage>
        <taxon>Bacteria</taxon>
        <taxon>Pseudomonadati</taxon>
        <taxon>Pseudomonadota</taxon>
        <taxon>Gammaproteobacteria</taxon>
        <taxon>Lysobacterales</taxon>
        <taxon>Rhodanobacteraceae</taxon>
        <taxon>Fulvimonas</taxon>
    </lineage>
</organism>
<evidence type="ECO:0000313" key="1">
    <source>
        <dbReference type="EMBL" id="PWK92695.1"/>
    </source>
</evidence>
<dbReference type="EMBL" id="QGHC01000001">
    <property type="protein sequence ID" value="PWK92695.1"/>
    <property type="molecule type" value="Genomic_DNA"/>
</dbReference>
<dbReference type="OrthoDB" id="7186376at2"/>
<dbReference type="Pfam" id="PF07617">
    <property type="entry name" value="DUF1579"/>
    <property type="match status" value="1"/>
</dbReference>
<protein>
    <submittedName>
        <fullName evidence="1">Uncharacterized protein DUF1579</fullName>
    </submittedName>
</protein>
<reference evidence="1 2" key="1">
    <citation type="submission" date="2018-05" db="EMBL/GenBank/DDBJ databases">
        <title>Genomic Encyclopedia of Type Strains, Phase IV (KMG-IV): sequencing the most valuable type-strain genomes for metagenomic binning, comparative biology and taxonomic classification.</title>
        <authorList>
            <person name="Goeker M."/>
        </authorList>
    </citation>
    <scope>NUCLEOTIDE SEQUENCE [LARGE SCALE GENOMIC DNA]</scope>
    <source>
        <strain evidence="1 2">DSM 14263</strain>
    </source>
</reference>
<comment type="caution">
    <text evidence="1">The sequence shown here is derived from an EMBL/GenBank/DDBJ whole genome shotgun (WGS) entry which is preliminary data.</text>
</comment>
<accession>A0A316IZJ7</accession>
<name>A0A316IZJ7_9GAMM</name>
<dbReference type="InterPro" id="IPR011473">
    <property type="entry name" value="DUF1579"/>
</dbReference>
<gene>
    <name evidence="1" type="ORF">C7456_10127</name>
</gene>
<dbReference type="Proteomes" id="UP000245812">
    <property type="component" value="Unassembled WGS sequence"/>
</dbReference>